<dbReference type="GO" id="GO:0005509">
    <property type="term" value="F:calcium ion binding"/>
    <property type="evidence" value="ECO:0007669"/>
    <property type="project" value="InterPro"/>
</dbReference>
<keyword evidence="2" id="KW-0106">Calcium</keyword>
<dbReference type="InterPro" id="IPR002048">
    <property type="entry name" value="EF_hand_dom"/>
</dbReference>
<name>A0A194S9Z0_RHOGW</name>
<dbReference type="GeneID" id="28974297"/>
<proteinExistence type="predicted"/>
<feature type="domain" description="EF-hand" evidence="4">
    <location>
        <begin position="112"/>
        <end position="147"/>
    </location>
</feature>
<dbReference type="OMA" id="GVNFTMF"/>
<dbReference type="RefSeq" id="XP_018273329.1">
    <property type="nucleotide sequence ID" value="XM_018413848.1"/>
</dbReference>
<dbReference type="Gene3D" id="1.10.238.10">
    <property type="entry name" value="EF-hand"/>
    <property type="match status" value="2"/>
</dbReference>
<dbReference type="InterPro" id="IPR050403">
    <property type="entry name" value="Myosin_RLC"/>
</dbReference>
<evidence type="ECO:0000313" key="6">
    <source>
        <dbReference type="Proteomes" id="UP000053890"/>
    </source>
</evidence>
<dbReference type="AlphaFoldDB" id="A0A194S9Z0"/>
<dbReference type="PROSITE" id="PS00018">
    <property type="entry name" value="EF_HAND_1"/>
    <property type="match status" value="1"/>
</dbReference>
<reference evidence="5 6" key="1">
    <citation type="journal article" date="2015" name="Front. Microbiol.">
        <title>Genome sequence of the plant growth promoting endophytic yeast Rhodotorula graminis WP1.</title>
        <authorList>
            <person name="Firrincieli A."/>
            <person name="Otillar R."/>
            <person name="Salamov A."/>
            <person name="Schmutz J."/>
            <person name="Khan Z."/>
            <person name="Redman R.S."/>
            <person name="Fleck N.D."/>
            <person name="Lindquist E."/>
            <person name="Grigoriev I.V."/>
            <person name="Doty S.L."/>
        </authorList>
    </citation>
    <scope>NUCLEOTIDE SEQUENCE [LARGE SCALE GENOMIC DNA]</scope>
    <source>
        <strain evidence="5 6">WP1</strain>
    </source>
</reference>
<dbReference type="FunFam" id="1.10.238.10:FF:000001">
    <property type="entry name" value="Calmodulin 1"/>
    <property type="match status" value="1"/>
</dbReference>
<sequence length="204" mass="22228">MSTATLGLGRPQAGKAATRHPRQSSGAFQVFDPAQVQTFREAFNLVDQDNDGIISESDLRGLLNSLGQHPDPSLIHSLLHARPANSPASSAPAQLNFTAFVTLMASHLSALDPESDMLDAFACFDERNTGLCDADEVREWLKSTGDRMSDDEDVDSPVDKLLHPPFLDRKTNQFNYRLFCQTLRIADDGGAEGDEQQLGQGARA</sequence>
<dbReference type="STRING" id="578459.A0A194S9Z0"/>
<organism evidence="5 6">
    <name type="scientific">Rhodotorula graminis (strain WP1)</name>
    <dbReference type="NCBI Taxonomy" id="578459"/>
    <lineage>
        <taxon>Eukaryota</taxon>
        <taxon>Fungi</taxon>
        <taxon>Dikarya</taxon>
        <taxon>Basidiomycota</taxon>
        <taxon>Pucciniomycotina</taxon>
        <taxon>Microbotryomycetes</taxon>
        <taxon>Sporidiobolales</taxon>
        <taxon>Sporidiobolaceae</taxon>
        <taxon>Rhodotorula</taxon>
    </lineage>
</organism>
<protein>
    <recommendedName>
        <fullName evidence="4">EF-hand domain-containing protein</fullName>
    </recommendedName>
</protein>
<feature type="domain" description="EF-hand" evidence="4">
    <location>
        <begin position="34"/>
        <end position="69"/>
    </location>
</feature>
<dbReference type="SMART" id="SM00054">
    <property type="entry name" value="EFh"/>
    <property type="match status" value="2"/>
</dbReference>
<keyword evidence="6" id="KW-1185">Reference proteome</keyword>
<dbReference type="Proteomes" id="UP000053890">
    <property type="component" value="Unassembled WGS sequence"/>
</dbReference>
<dbReference type="InterPro" id="IPR018247">
    <property type="entry name" value="EF_Hand_1_Ca_BS"/>
</dbReference>
<feature type="region of interest" description="Disordered" evidence="3">
    <location>
        <begin position="1"/>
        <end position="27"/>
    </location>
</feature>
<evidence type="ECO:0000259" key="4">
    <source>
        <dbReference type="PROSITE" id="PS50222"/>
    </source>
</evidence>
<dbReference type="InterPro" id="IPR011992">
    <property type="entry name" value="EF-hand-dom_pair"/>
</dbReference>
<evidence type="ECO:0000313" key="5">
    <source>
        <dbReference type="EMBL" id="KPV77280.1"/>
    </source>
</evidence>
<keyword evidence="1" id="KW-0677">Repeat</keyword>
<dbReference type="Pfam" id="PF13405">
    <property type="entry name" value="EF-hand_6"/>
    <property type="match status" value="1"/>
</dbReference>
<evidence type="ECO:0000256" key="3">
    <source>
        <dbReference type="SAM" id="MobiDB-lite"/>
    </source>
</evidence>
<dbReference type="PROSITE" id="PS50222">
    <property type="entry name" value="EF_HAND_2"/>
    <property type="match status" value="2"/>
</dbReference>
<evidence type="ECO:0000256" key="2">
    <source>
        <dbReference type="ARBA" id="ARBA00022837"/>
    </source>
</evidence>
<dbReference type="EMBL" id="KQ474074">
    <property type="protein sequence ID" value="KPV77280.1"/>
    <property type="molecule type" value="Genomic_DNA"/>
</dbReference>
<evidence type="ECO:0000256" key="1">
    <source>
        <dbReference type="ARBA" id="ARBA00022737"/>
    </source>
</evidence>
<dbReference type="SUPFAM" id="SSF47473">
    <property type="entry name" value="EF-hand"/>
    <property type="match status" value="1"/>
</dbReference>
<accession>A0A194S9Z0</accession>
<dbReference type="PANTHER" id="PTHR23049">
    <property type="entry name" value="MYOSIN REGULATORY LIGHT CHAIN 2"/>
    <property type="match status" value="1"/>
</dbReference>
<gene>
    <name evidence="5" type="ORF">RHOBADRAFT_41273</name>
</gene>
<dbReference type="OrthoDB" id="429467at2759"/>